<dbReference type="OrthoDB" id="8030979at2759"/>
<proteinExistence type="predicted"/>
<sequence length="122" mass="14274">MGERTLARAVRCNVNLLMIATILPENSVLRQLKVGKRIIYLDVNNLYGWAMFQALTYGDFKWISPDAFNKERILSIDENSEIDYIFEVDLEFLVELHNLHSDYPLEPEKMLIKEHMISPTSR</sequence>
<protein>
    <recommendedName>
        <fullName evidence="3">DNA-directed DNA polymerase</fullName>
    </recommendedName>
</protein>
<name>A0A8X6TW97_NEPPI</name>
<evidence type="ECO:0000313" key="1">
    <source>
        <dbReference type="EMBL" id="GFT53191.1"/>
    </source>
</evidence>
<organism evidence="1 2">
    <name type="scientific">Nephila pilipes</name>
    <name type="common">Giant wood spider</name>
    <name type="synonym">Nephila maculata</name>
    <dbReference type="NCBI Taxonomy" id="299642"/>
    <lineage>
        <taxon>Eukaryota</taxon>
        <taxon>Metazoa</taxon>
        <taxon>Ecdysozoa</taxon>
        <taxon>Arthropoda</taxon>
        <taxon>Chelicerata</taxon>
        <taxon>Arachnida</taxon>
        <taxon>Araneae</taxon>
        <taxon>Araneomorphae</taxon>
        <taxon>Entelegynae</taxon>
        <taxon>Araneoidea</taxon>
        <taxon>Nephilidae</taxon>
        <taxon>Nephila</taxon>
    </lineage>
</organism>
<gene>
    <name evidence="1" type="primary">X975_16856</name>
    <name evidence="1" type="ORF">NPIL_414401</name>
</gene>
<reference evidence="1" key="1">
    <citation type="submission" date="2020-08" db="EMBL/GenBank/DDBJ databases">
        <title>Multicomponent nature underlies the extraordinary mechanical properties of spider dragline silk.</title>
        <authorList>
            <person name="Kono N."/>
            <person name="Nakamura H."/>
            <person name="Mori M."/>
            <person name="Yoshida Y."/>
            <person name="Ohtoshi R."/>
            <person name="Malay A.D."/>
            <person name="Moran D.A.P."/>
            <person name="Tomita M."/>
            <person name="Numata K."/>
            <person name="Arakawa K."/>
        </authorList>
    </citation>
    <scope>NUCLEOTIDE SEQUENCE</scope>
</reference>
<dbReference type="Proteomes" id="UP000887013">
    <property type="component" value="Unassembled WGS sequence"/>
</dbReference>
<evidence type="ECO:0000313" key="2">
    <source>
        <dbReference type="Proteomes" id="UP000887013"/>
    </source>
</evidence>
<comment type="caution">
    <text evidence="1">The sequence shown here is derived from an EMBL/GenBank/DDBJ whole genome shotgun (WGS) entry which is preliminary data.</text>
</comment>
<evidence type="ECO:0008006" key="3">
    <source>
        <dbReference type="Google" id="ProtNLM"/>
    </source>
</evidence>
<accession>A0A8X6TW97</accession>
<feature type="non-terminal residue" evidence="1">
    <location>
        <position position="122"/>
    </location>
</feature>
<dbReference type="EMBL" id="BMAW01066060">
    <property type="protein sequence ID" value="GFT53191.1"/>
    <property type="molecule type" value="Genomic_DNA"/>
</dbReference>
<keyword evidence="2" id="KW-1185">Reference proteome</keyword>
<dbReference type="AlphaFoldDB" id="A0A8X6TW97"/>